<gene>
    <name evidence="2" type="ORF">H8R27_10240</name>
</gene>
<dbReference type="RefSeq" id="WP_166125622.1">
    <property type="nucleotide sequence ID" value="NZ_JAANOQ010000002.1"/>
</dbReference>
<comment type="caution">
    <text evidence="2">The sequence shown here is derived from an EMBL/GenBank/DDBJ whole genome shotgun (WGS) entry which is preliminary data.</text>
</comment>
<feature type="domain" description="Phage tail collar" evidence="1">
    <location>
        <begin position="8"/>
        <end position="64"/>
    </location>
</feature>
<organism evidence="2 3">
    <name type="scientific">Flavobacterium bernardetii</name>
    <dbReference type="NCBI Taxonomy" id="2813823"/>
    <lineage>
        <taxon>Bacteria</taxon>
        <taxon>Pseudomonadati</taxon>
        <taxon>Bacteroidota</taxon>
        <taxon>Flavobacteriia</taxon>
        <taxon>Flavobacteriales</taxon>
        <taxon>Flavobacteriaceae</taxon>
        <taxon>Flavobacterium</taxon>
    </lineage>
</organism>
<evidence type="ECO:0000313" key="2">
    <source>
        <dbReference type="EMBL" id="MBC5835265.1"/>
    </source>
</evidence>
<dbReference type="Proteomes" id="UP000605990">
    <property type="component" value="Unassembled WGS sequence"/>
</dbReference>
<proteinExistence type="predicted"/>
<name>A0ABR7IZR0_9FLAO</name>
<keyword evidence="3" id="KW-1185">Reference proteome</keyword>
<accession>A0ABR7IZR0</accession>
<dbReference type="EMBL" id="JACRUN010000006">
    <property type="protein sequence ID" value="MBC5835265.1"/>
    <property type="molecule type" value="Genomic_DNA"/>
</dbReference>
<reference evidence="2 3" key="1">
    <citation type="submission" date="2020-08" db="EMBL/GenBank/DDBJ databases">
        <title>Description of novel Flavobacterium F-408 isolate.</title>
        <authorList>
            <person name="Saticioglu I.B."/>
            <person name="Duman M."/>
            <person name="Altun S."/>
        </authorList>
    </citation>
    <scope>NUCLEOTIDE SEQUENCE [LARGE SCALE GENOMIC DNA]</scope>
    <source>
        <strain evidence="2 3">F-408</strain>
    </source>
</reference>
<evidence type="ECO:0000313" key="3">
    <source>
        <dbReference type="Proteomes" id="UP000605990"/>
    </source>
</evidence>
<protein>
    <submittedName>
        <fullName evidence="2">Phage tail protein</fullName>
    </submittedName>
</protein>
<dbReference type="InterPro" id="IPR037053">
    <property type="entry name" value="Phage_tail_collar_dom_sf"/>
</dbReference>
<evidence type="ECO:0000259" key="1">
    <source>
        <dbReference type="Pfam" id="PF07484"/>
    </source>
</evidence>
<dbReference type="Pfam" id="PF07484">
    <property type="entry name" value="Collar"/>
    <property type="match status" value="1"/>
</dbReference>
<dbReference type="InterPro" id="IPR011083">
    <property type="entry name" value="Phage_tail_collar_dom"/>
</dbReference>
<dbReference type="SUPFAM" id="SSF88874">
    <property type="entry name" value="Receptor-binding domain of short tail fibre protein gp12"/>
    <property type="match status" value="1"/>
</dbReference>
<dbReference type="Gene3D" id="3.90.1340.10">
    <property type="entry name" value="Phage tail collar domain"/>
    <property type="match status" value="1"/>
</dbReference>
<sequence>MSTEPFIGEVKIFGFNFSPISYDFCNGQSYSIAQNTALFSLIGTIYGGNGQTTFNLPDLRGRLIVGQGQSQGLPSYTIGEKSGNQSVSMLATNLPAHVHTLNNVSIKQKASSANADESAADGNYPATTSSAVYSGNGATPNVFTGGVQVTGSTDSAGSGTPVNIMNPYLVLNYCIATEGIFPSRN</sequence>